<keyword evidence="2" id="KW-0732">Signal</keyword>
<evidence type="ECO:0000313" key="4">
    <source>
        <dbReference type="EMBL" id="RKR90416.1"/>
    </source>
</evidence>
<feature type="signal peptide" evidence="2">
    <location>
        <begin position="1"/>
        <end position="33"/>
    </location>
</feature>
<accession>A0A495JN31</accession>
<keyword evidence="5" id="KW-1185">Reference proteome</keyword>
<evidence type="ECO:0000256" key="1">
    <source>
        <dbReference type="SAM" id="MobiDB-lite"/>
    </source>
</evidence>
<feature type="region of interest" description="Disordered" evidence="1">
    <location>
        <begin position="44"/>
        <end position="68"/>
    </location>
</feature>
<sequence>MKTSYRGDRRLSARRLGLLVTAASTALIGSACSGPVPGQPIVLPESPVPVTTRPGNVAEGGGGRPAGPLVSGSAPVVTAVPGAVGSCPASGVLVSTTETDAAMGLRAMSIVLFNCGTELLELNGYPVVRVLDAERKPIAVTVENGSRTNEDPGPKPLSVYPGGTAHASVRWRNTVTDGDLAEGEFLEVASAAGQPSQTVSKRLDLGTTGRLEVHAWSVS</sequence>
<dbReference type="PROSITE" id="PS51257">
    <property type="entry name" value="PROKAR_LIPOPROTEIN"/>
    <property type="match status" value="1"/>
</dbReference>
<dbReference type="InterPro" id="IPR025326">
    <property type="entry name" value="DUF4232"/>
</dbReference>
<reference evidence="4 5" key="1">
    <citation type="submission" date="2018-10" db="EMBL/GenBank/DDBJ databases">
        <title>Sequencing the genomes of 1000 actinobacteria strains.</title>
        <authorList>
            <person name="Klenk H.-P."/>
        </authorList>
    </citation>
    <scope>NUCLEOTIDE SEQUENCE [LARGE SCALE GENOMIC DNA]</scope>
    <source>
        <strain evidence="4 5">DSM 45175</strain>
    </source>
</reference>
<protein>
    <submittedName>
        <fullName evidence="4">Uncharacterized protein DUF4232</fullName>
    </submittedName>
</protein>
<feature type="chain" id="PRO_5039692868" evidence="2">
    <location>
        <begin position="34"/>
        <end position="219"/>
    </location>
</feature>
<dbReference type="AlphaFoldDB" id="A0A495JN31"/>
<proteinExistence type="predicted"/>
<evidence type="ECO:0000313" key="5">
    <source>
        <dbReference type="Proteomes" id="UP000277671"/>
    </source>
</evidence>
<dbReference type="RefSeq" id="WP_170208666.1">
    <property type="nucleotide sequence ID" value="NZ_RBKT01000001.1"/>
</dbReference>
<dbReference type="Pfam" id="PF14016">
    <property type="entry name" value="DUF4232"/>
    <property type="match status" value="1"/>
</dbReference>
<feature type="domain" description="DUF4232" evidence="3">
    <location>
        <begin position="87"/>
        <end position="216"/>
    </location>
</feature>
<organism evidence="4 5">
    <name type="scientific">Micromonospora pisi</name>
    <dbReference type="NCBI Taxonomy" id="589240"/>
    <lineage>
        <taxon>Bacteria</taxon>
        <taxon>Bacillati</taxon>
        <taxon>Actinomycetota</taxon>
        <taxon>Actinomycetes</taxon>
        <taxon>Micromonosporales</taxon>
        <taxon>Micromonosporaceae</taxon>
        <taxon>Micromonospora</taxon>
    </lineage>
</organism>
<evidence type="ECO:0000256" key="2">
    <source>
        <dbReference type="SAM" id="SignalP"/>
    </source>
</evidence>
<dbReference type="EMBL" id="RBKT01000001">
    <property type="protein sequence ID" value="RKR90416.1"/>
    <property type="molecule type" value="Genomic_DNA"/>
</dbReference>
<dbReference type="Proteomes" id="UP000277671">
    <property type="component" value="Unassembled WGS sequence"/>
</dbReference>
<gene>
    <name evidence="4" type="ORF">BDK92_4788</name>
</gene>
<name>A0A495JN31_9ACTN</name>
<evidence type="ECO:0000259" key="3">
    <source>
        <dbReference type="Pfam" id="PF14016"/>
    </source>
</evidence>
<comment type="caution">
    <text evidence="4">The sequence shown here is derived from an EMBL/GenBank/DDBJ whole genome shotgun (WGS) entry which is preliminary data.</text>
</comment>